<organism evidence="1 2">
    <name type="scientific">Trifolium medium</name>
    <dbReference type="NCBI Taxonomy" id="97028"/>
    <lineage>
        <taxon>Eukaryota</taxon>
        <taxon>Viridiplantae</taxon>
        <taxon>Streptophyta</taxon>
        <taxon>Embryophyta</taxon>
        <taxon>Tracheophyta</taxon>
        <taxon>Spermatophyta</taxon>
        <taxon>Magnoliopsida</taxon>
        <taxon>eudicotyledons</taxon>
        <taxon>Gunneridae</taxon>
        <taxon>Pentapetalae</taxon>
        <taxon>rosids</taxon>
        <taxon>fabids</taxon>
        <taxon>Fabales</taxon>
        <taxon>Fabaceae</taxon>
        <taxon>Papilionoideae</taxon>
        <taxon>50 kb inversion clade</taxon>
        <taxon>NPAAA clade</taxon>
        <taxon>Hologalegina</taxon>
        <taxon>IRL clade</taxon>
        <taxon>Trifolieae</taxon>
        <taxon>Trifolium</taxon>
    </lineage>
</organism>
<sequence>MQALGEVVYIHDNCGSKGLFWLAAILQGPI</sequence>
<comment type="caution">
    <text evidence="1">The sequence shown here is derived from an EMBL/GenBank/DDBJ whole genome shotgun (WGS) entry which is preliminary data.</text>
</comment>
<protein>
    <submittedName>
        <fullName evidence="1">Uncharacterized protein</fullName>
    </submittedName>
</protein>
<keyword evidence="2" id="KW-1185">Reference proteome</keyword>
<dbReference type="Proteomes" id="UP000265520">
    <property type="component" value="Unassembled WGS sequence"/>
</dbReference>
<proteinExistence type="predicted"/>
<reference evidence="1 2" key="1">
    <citation type="journal article" date="2018" name="Front. Plant Sci.">
        <title>Red Clover (Trifolium pratense) and Zigzag Clover (T. medium) - A Picture of Genomic Similarities and Differences.</title>
        <authorList>
            <person name="Dluhosova J."/>
            <person name="Istvanek J."/>
            <person name="Nedelnik J."/>
            <person name="Repkova J."/>
        </authorList>
    </citation>
    <scope>NUCLEOTIDE SEQUENCE [LARGE SCALE GENOMIC DNA]</scope>
    <source>
        <strain evidence="2">cv. 10/8</strain>
        <tissue evidence="1">Leaf</tissue>
    </source>
</reference>
<dbReference type="AlphaFoldDB" id="A0A392M9N8"/>
<gene>
    <name evidence="1" type="ORF">A2U01_0005031</name>
</gene>
<evidence type="ECO:0000313" key="2">
    <source>
        <dbReference type="Proteomes" id="UP000265520"/>
    </source>
</evidence>
<evidence type="ECO:0000313" key="1">
    <source>
        <dbReference type="EMBL" id="MCH84200.1"/>
    </source>
</evidence>
<feature type="non-terminal residue" evidence="1">
    <location>
        <position position="30"/>
    </location>
</feature>
<name>A0A392M9N8_9FABA</name>
<dbReference type="EMBL" id="LXQA010006430">
    <property type="protein sequence ID" value="MCH84200.1"/>
    <property type="molecule type" value="Genomic_DNA"/>
</dbReference>
<accession>A0A392M9N8</accession>